<dbReference type="EMBL" id="LBOI01000001">
    <property type="protein sequence ID" value="KKP32255.1"/>
    <property type="molecule type" value="Genomic_DNA"/>
</dbReference>
<reference evidence="1 2" key="1">
    <citation type="journal article" date="2015" name="Nature">
        <title>rRNA introns, odd ribosomes, and small enigmatic genomes across a large radiation of phyla.</title>
        <authorList>
            <person name="Brown C.T."/>
            <person name="Hug L.A."/>
            <person name="Thomas B.C."/>
            <person name="Sharon I."/>
            <person name="Castelle C.J."/>
            <person name="Singh A."/>
            <person name="Wilkins M.J."/>
            <person name="Williams K.H."/>
            <person name="Banfield J.F."/>
        </authorList>
    </citation>
    <scope>NUCLEOTIDE SEQUENCE [LARGE SCALE GENOMIC DNA]</scope>
</reference>
<dbReference type="AlphaFoldDB" id="A0A0G0B0C2"/>
<comment type="caution">
    <text evidence="1">The sequence shown here is derived from an EMBL/GenBank/DDBJ whole genome shotgun (WGS) entry which is preliminary data.</text>
</comment>
<name>A0A0G0B0C2_9BACT</name>
<dbReference type="Proteomes" id="UP000034803">
    <property type="component" value="Unassembled WGS sequence"/>
</dbReference>
<evidence type="ECO:0000313" key="2">
    <source>
        <dbReference type="Proteomes" id="UP000034803"/>
    </source>
</evidence>
<proteinExistence type="predicted"/>
<sequence>MSLIGPKIKSATEEDYIKIQGGMPKVEVKKGITIVTHDYKDGEGMIVRSHIDHGTTYIDGKEFKIDLLRKFHGDPCEKQSRLIGGEGYERKS</sequence>
<gene>
    <name evidence="1" type="ORF">UR21_C0001G0051</name>
</gene>
<accession>A0A0G0B0C2</accession>
<protein>
    <submittedName>
        <fullName evidence="1">Uncharacterized protein</fullName>
    </submittedName>
</protein>
<organism evidence="1 2">
    <name type="scientific">Candidatus Woesebacteria bacterium GW2011_GWC2_31_9</name>
    <dbReference type="NCBI Taxonomy" id="1618586"/>
    <lineage>
        <taxon>Bacteria</taxon>
        <taxon>Candidatus Woeseibacteriota</taxon>
    </lineage>
</organism>
<evidence type="ECO:0000313" key="1">
    <source>
        <dbReference type="EMBL" id="KKP32255.1"/>
    </source>
</evidence>